<dbReference type="SUPFAM" id="SSF55486">
    <property type="entry name" value="Metalloproteases ('zincins'), catalytic domain"/>
    <property type="match status" value="1"/>
</dbReference>
<dbReference type="KEGG" id="pchm:VFPPC_01676"/>
<accession>A0A179G8G7</accession>
<keyword evidence="4" id="KW-0479">Metal-binding</keyword>
<feature type="domain" description="Peptidase M43 pregnancy-associated plasma-A" evidence="12">
    <location>
        <begin position="186"/>
        <end position="266"/>
    </location>
</feature>
<sequence length="276" mass="29659">MLPEGLAIAGALVAAAVAGPLSGIERCSAPEVTEEQRALAKQFAVQEARLKAAGGGPVRADITVNVYLHSVSATESTLLSDETLKAQMDALTSRFSGTGFHLVHASNTKTVNATWAVDGDEMGMKKALRKGNYRDLNLYFLDQISGLGYCYYPTVAPVGSNEFYRDGCTNLASTVPGGKPPFGMGLTAVHETGHWMGLMHTFSNGCYAPGDEVDDTPAQASSTRGCPTGRDSCPKEPGLDPIHNYMDYSDDACYTEFTPGQNARMLSNWKRFRENK</sequence>
<dbReference type="CDD" id="cd04275">
    <property type="entry name" value="ZnMc_pappalysin_like"/>
    <property type="match status" value="1"/>
</dbReference>
<evidence type="ECO:0000256" key="3">
    <source>
        <dbReference type="ARBA" id="ARBA00022670"/>
    </source>
</evidence>
<keyword evidence="7" id="KW-0862">Zinc</keyword>
<name>A0A179G8G7_METCM</name>
<keyword evidence="3" id="KW-0645">Protease</keyword>
<feature type="signal peptide" evidence="11">
    <location>
        <begin position="1"/>
        <end position="18"/>
    </location>
</feature>
<dbReference type="STRING" id="1380566.A0A179G8G7"/>
<dbReference type="GO" id="GO:0006508">
    <property type="term" value="P:proteolysis"/>
    <property type="evidence" value="ECO:0007669"/>
    <property type="project" value="UniProtKB-KW"/>
</dbReference>
<keyword evidence="5 11" id="KW-0732">Signal</keyword>
<dbReference type="GeneID" id="28845450"/>
<dbReference type="Proteomes" id="UP000078397">
    <property type="component" value="Unassembled WGS sequence"/>
</dbReference>
<evidence type="ECO:0000256" key="10">
    <source>
        <dbReference type="SAM" id="MobiDB-lite"/>
    </source>
</evidence>
<comment type="caution">
    <text evidence="13">The sequence shown here is derived from an EMBL/GenBank/DDBJ whole genome shotgun (WGS) entry which is preliminary data.</text>
</comment>
<evidence type="ECO:0000256" key="11">
    <source>
        <dbReference type="SAM" id="SignalP"/>
    </source>
</evidence>
<evidence type="ECO:0000313" key="14">
    <source>
        <dbReference type="Proteomes" id="UP000078397"/>
    </source>
</evidence>
<evidence type="ECO:0000256" key="9">
    <source>
        <dbReference type="ARBA" id="ARBA00023157"/>
    </source>
</evidence>
<evidence type="ECO:0000259" key="12">
    <source>
        <dbReference type="Pfam" id="PF05572"/>
    </source>
</evidence>
<evidence type="ECO:0000256" key="6">
    <source>
        <dbReference type="ARBA" id="ARBA00022801"/>
    </source>
</evidence>
<evidence type="ECO:0000256" key="8">
    <source>
        <dbReference type="ARBA" id="ARBA00023049"/>
    </source>
</evidence>
<proteinExistence type="inferred from homology"/>
<comment type="similarity">
    <text evidence="2">Belongs to the peptidase M43B family.</text>
</comment>
<dbReference type="Gene3D" id="3.40.390.10">
    <property type="entry name" value="Collagenase (Catalytic Domain)"/>
    <property type="match status" value="1"/>
</dbReference>
<protein>
    <submittedName>
        <fullName evidence="13">Metalloprotease</fullName>
    </submittedName>
</protein>
<dbReference type="PANTHER" id="PTHR47466">
    <property type="match status" value="1"/>
</dbReference>
<keyword evidence="8 13" id="KW-0482">Metalloprotease</keyword>
<feature type="chain" id="PRO_5012272212" evidence="11">
    <location>
        <begin position="19"/>
        <end position="276"/>
    </location>
</feature>
<dbReference type="AlphaFoldDB" id="A0A179G8G7"/>
<dbReference type="InterPro" id="IPR008754">
    <property type="entry name" value="Peptidase_M43"/>
</dbReference>
<comment type="function">
    <text evidence="1">Secreted metalloproteinase that allows assimilation of proteinaceous substrates.</text>
</comment>
<evidence type="ECO:0000256" key="5">
    <source>
        <dbReference type="ARBA" id="ARBA00022729"/>
    </source>
</evidence>
<reference evidence="13 14" key="1">
    <citation type="journal article" date="2016" name="PLoS Pathog.">
        <title>Biosynthesis of antibiotic leucinostatins in bio-control fungus Purpureocillium lilacinum and their inhibition on phytophthora revealed by genome mining.</title>
        <authorList>
            <person name="Wang G."/>
            <person name="Liu Z."/>
            <person name="Lin R."/>
            <person name="Li E."/>
            <person name="Mao Z."/>
            <person name="Ling J."/>
            <person name="Yang Y."/>
            <person name="Yin W.B."/>
            <person name="Xie B."/>
        </authorList>
    </citation>
    <scope>NUCLEOTIDE SEQUENCE [LARGE SCALE GENOMIC DNA]</scope>
    <source>
        <strain evidence="13">170</strain>
    </source>
</reference>
<evidence type="ECO:0000313" key="13">
    <source>
        <dbReference type="EMBL" id="OAQ74104.2"/>
    </source>
</evidence>
<dbReference type="InterPro" id="IPR024079">
    <property type="entry name" value="MetalloPept_cat_dom_sf"/>
</dbReference>
<gene>
    <name evidence="13" type="ORF">VFPPC_01676</name>
</gene>
<dbReference type="GO" id="GO:0008237">
    <property type="term" value="F:metallopeptidase activity"/>
    <property type="evidence" value="ECO:0007669"/>
    <property type="project" value="UniProtKB-KW"/>
</dbReference>
<dbReference type="GO" id="GO:0046872">
    <property type="term" value="F:metal ion binding"/>
    <property type="evidence" value="ECO:0007669"/>
    <property type="project" value="UniProtKB-KW"/>
</dbReference>
<organism evidence="13 14">
    <name type="scientific">Pochonia chlamydosporia 170</name>
    <dbReference type="NCBI Taxonomy" id="1380566"/>
    <lineage>
        <taxon>Eukaryota</taxon>
        <taxon>Fungi</taxon>
        <taxon>Dikarya</taxon>
        <taxon>Ascomycota</taxon>
        <taxon>Pezizomycotina</taxon>
        <taxon>Sordariomycetes</taxon>
        <taxon>Hypocreomycetidae</taxon>
        <taxon>Hypocreales</taxon>
        <taxon>Clavicipitaceae</taxon>
        <taxon>Pochonia</taxon>
    </lineage>
</organism>
<dbReference type="EMBL" id="LSBJ02000001">
    <property type="protein sequence ID" value="OAQ74104.2"/>
    <property type="molecule type" value="Genomic_DNA"/>
</dbReference>
<keyword evidence="6" id="KW-0378">Hydrolase</keyword>
<dbReference type="Pfam" id="PF05572">
    <property type="entry name" value="Peptidase_M43"/>
    <property type="match status" value="1"/>
</dbReference>
<evidence type="ECO:0000256" key="2">
    <source>
        <dbReference type="ARBA" id="ARBA00008721"/>
    </source>
</evidence>
<evidence type="ECO:0000256" key="4">
    <source>
        <dbReference type="ARBA" id="ARBA00022723"/>
    </source>
</evidence>
<dbReference type="RefSeq" id="XP_022284756.1">
    <property type="nucleotide sequence ID" value="XM_022428237.1"/>
</dbReference>
<evidence type="ECO:0000256" key="1">
    <source>
        <dbReference type="ARBA" id="ARBA00003174"/>
    </source>
</evidence>
<keyword evidence="9" id="KW-1015">Disulfide bond</keyword>
<dbReference type="OrthoDB" id="536211at2759"/>
<evidence type="ECO:0000256" key="7">
    <source>
        <dbReference type="ARBA" id="ARBA00022833"/>
    </source>
</evidence>
<feature type="region of interest" description="Disordered" evidence="10">
    <location>
        <begin position="214"/>
        <end position="233"/>
    </location>
</feature>
<keyword evidence="14" id="KW-1185">Reference proteome</keyword>
<dbReference type="PANTHER" id="PTHR47466:SF1">
    <property type="entry name" value="METALLOPROTEASE MEP1 (AFU_ORTHOLOGUE AFUA_1G07730)-RELATED"/>
    <property type="match status" value="1"/>
</dbReference>